<name>A0AAF3FIV0_9BILA</name>
<dbReference type="AlphaFoldDB" id="A0AAF3FIV0"/>
<evidence type="ECO:0000313" key="1">
    <source>
        <dbReference type="Proteomes" id="UP000887575"/>
    </source>
</evidence>
<reference evidence="2" key="1">
    <citation type="submission" date="2024-02" db="UniProtKB">
        <authorList>
            <consortium name="WormBaseParasite"/>
        </authorList>
    </citation>
    <scope>IDENTIFICATION</scope>
</reference>
<dbReference type="WBParaSite" id="MBELARI_LOCUS676">
    <property type="protein sequence ID" value="MBELARI_LOCUS676"/>
    <property type="gene ID" value="MBELARI_LOCUS676"/>
</dbReference>
<evidence type="ECO:0000313" key="2">
    <source>
        <dbReference type="WBParaSite" id="MBELARI_LOCUS676"/>
    </source>
</evidence>
<keyword evidence="1" id="KW-1185">Reference proteome</keyword>
<dbReference type="Proteomes" id="UP000887575">
    <property type="component" value="Unassembled WGS sequence"/>
</dbReference>
<proteinExistence type="predicted"/>
<accession>A0AAF3FIV0</accession>
<organism evidence="1 2">
    <name type="scientific">Mesorhabditis belari</name>
    <dbReference type="NCBI Taxonomy" id="2138241"/>
    <lineage>
        <taxon>Eukaryota</taxon>
        <taxon>Metazoa</taxon>
        <taxon>Ecdysozoa</taxon>
        <taxon>Nematoda</taxon>
        <taxon>Chromadorea</taxon>
        <taxon>Rhabditida</taxon>
        <taxon>Rhabditina</taxon>
        <taxon>Rhabditomorpha</taxon>
        <taxon>Rhabditoidea</taxon>
        <taxon>Rhabditidae</taxon>
        <taxon>Mesorhabditinae</taxon>
        <taxon>Mesorhabditis</taxon>
    </lineage>
</organism>
<sequence>MNVSIVSIADKTQYFTFVHTLASPYAQMSIQANINEKTSNCLMRLYSYGMPSDEGSEKYLLYTFKYFDSYLNTRFVDSAVLSFAATIEVPPGCLGTIFASKLNDFNFNTVSLKTLVNEGFLMSQGYPRPLLYPKNFEKGRPIQVTYQVDDFLKMRDSTVFTNDLVSLQLGSSGGFFQITIGVNQFNTTDNGNHLGFNGEGGRMQVLYTSKANDGAFLLRFVASTPSAVESTEIISTTSTTKIKFDKEI</sequence>
<protein>
    <submittedName>
        <fullName evidence="2">Uncharacterized protein</fullName>
    </submittedName>
</protein>